<reference evidence="1" key="2">
    <citation type="submission" date="2023-05" db="EMBL/GenBank/DDBJ databases">
        <authorList>
            <consortium name="Lawrence Berkeley National Laboratory"/>
            <person name="Steindorff A."/>
            <person name="Hensen N."/>
            <person name="Bonometti L."/>
            <person name="Westerberg I."/>
            <person name="Brannstrom I.O."/>
            <person name="Guillou S."/>
            <person name="Cros-Aarteil S."/>
            <person name="Calhoun S."/>
            <person name="Haridas S."/>
            <person name="Kuo A."/>
            <person name="Mondo S."/>
            <person name="Pangilinan J."/>
            <person name="Riley R."/>
            <person name="Labutti K."/>
            <person name="Andreopoulos B."/>
            <person name="Lipzen A."/>
            <person name="Chen C."/>
            <person name="Yanf M."/>
            <person name="Daum C."/>
            <person name="Ng V."/>
            <person name="Clum A."/>
            <person name="Ohm R."/>
            <person name="Martin F."/>
            <person name="Silar P."/>
            <person name="Natvig D."/>
            <person name="Lalanne C."/>
            <person name="Gautier V."/>
            <person name="Ament-Velasquez S.L."/>
            <person name="Kruys A."/>
            <person name="Hutchinson M.I."/>
            <person name="Powell A.J."/>
            <person name="Barry K."/>
            <person name="Miller A.N."/>
            <person name="Grigoriev I.V."/>
            <person name="Debuchy R."/>
            <person name="Gladieux P."/>
            <person name="Thoren M.H."/>
            <person name="Johannesson H."/>
        </authorList>
    </citation>
    <scope>NUCLEOTIDE SEQUENCE</scope>
    <source>
        <strain evidence="1">CBS 757.83</strain>
    </source>
</reference>
<proteinExistence type="predicted"/>
<evidence type="ECO:0000313" key="1">
    <source>
        <dbReference type="EMBL" id="KAK4101509.1"/>
    </source>
</evidence>
<dbReference type="AlphaFoldDB" id="A0AAN6Q3C2"/>
<sequence>MACLLDFAFRKLFGIKGAVLGMRTIKSMESPSLIDIAPAVWNLNYLQTMSIHAQIIPWIATGIARLRNGRSSTLREKVDLLVQQRTPVDDAEGPVDKETETMEEVKKRLWSLCQTRIRPEPIKAPFVKRKGGPERQTSQRVLTECEPEMAPPYIEDVGSDAFIIMEHYDPVADHELYAASPETLADPDEPQMDDSLPILEPYMPDNAASSSDGWMRSSEGDYFYTDGYGNVYPVEKEPVPENHQIDWTPTPQLLDSEGLEYGEDEDAEGGLFVGENRTYIVHDEGHPWSPSTQLLVHTPDDLPYPLAPHPGDHLSTTTPETELYQTHAI</sequence>
<comment type="caution">
    <text evidence="1">The sequence shown here is derived from an EMBL/GenBank/DDBJ whole genome shotgun (WGS) entry which is preliminary data.</text>
</comment>
<keyword evidence="2" id="KW-1185">Reference proteome</keyword>
<protein>
    <submittedName>
        <fullName evidence="1">Uncharacterized protein</fullName>
    </submittedName>
</protein>
<organism evidence="1 2">
    <name type="scientific">Parathielavia hyrcaniae</name>
    <dbReference type="NCBI Taxonomy" id="113614"/>
    <lineage>
        <taxon>Eukaryota</taxon>
        <taxon>Fungi</taxon>
        <taxon>Dikarya</taxon>
        <taxon>Ascomycota</taxon>
        <taxon>Pezizomycotina</taxon>
        <taxon>Sordariomycetes</taxon>
        <taxon>Sordariomycetidae</taxon>
        <taxon>Sordariales</taxon>
        <taxon>Chaetomiaceae</taxon>
        <taxon>Parathielavia</taxon>
    </lineage>
</organism>
<gene>
    <name evidence="1" type="ORF">N658DRAFT_425720</name>
</gene>
<reference evidence="1" key="1">
    <citation type="journal article" date="2023" name="Mol. Phylogenet. Evol.">
        <title>Genome-scale phylogeny and comparative genomics of the fungal order Sordariales.</title>
        <authorList>
            <person name="Hensen N."/>
            <person name="Bonometti L."/>
            <person name="Westerberg I."/>
            <person name="Brannstrom I.O."/>
            <person name="Guillou S."/>
            <person name="Cros-Aarteil S."/>
            <person name="Calhoun S."/>
            <person name="Haridas S."/>
            <person name="Kuo A."/>
            <person name="Mondo S."/>
            <person name="Pangilinan J."/>
            <person name="Riley R."/>
            <person name="LaButti K."/>
            <person name="Andreopoulos B."/>
            <person name="Lipzen A."/>
            <person name="Chen C."/>
            <person name="Yan M."/>
            <person name="Daum C."/>
            <person name="Ng V."/>
            <person name="Clum A."/>
            <person name="Steindorff A."/>
            <person name="Ohm R.A."/>
            <person name="Martin F."/>
            <person name="Silar P."/>
            <person name="Natvig D.O."/>
            <person name="Lalanne C."/>
            <person name="Gautier V."/>
            <person name="Ament-Velasquez S.L."/>
            <person name="Kruys A."/>
            <person name="Hutchinson M.I."/>
            <person name="Powell A.J."/>
            <person name="Barry K."/>
            <person name="Miller A.N."/>
            <person name="Grigoriev I.V."/>
            <person name="Debuchy R."/>
            <person name="Gladieux P."/>
            <person name="Hiltunen Thoren M."/>
            <person name="Johannesson H."/>
        </authorList>
    </citation>
    <scope>NUCLEOTIDE SEQUENCE</scope>
    <source>
        <strain evidence="1">CBS 757.83</strain>
    </source>
</reference>
<accession>A0AAN6Q3C2</accession>
<evidence type="ECO:0000313" key="2">
    <source>
        <dbReference type="Proteomes" id="UP001305647"/>
    </source>
</evidence>
<dbReference type="Proteomes" id="UP001305647">
    <property type="component" value="Unassembled WGS sequence"/>
</dbReference>
<name>A0AAN6Q3C2_9PEZI</name>
<dbReference type="EMBL" id="MU863635">
    <property type="protein sequence ID" value="KAK4101509.1"/>
    <property type="molecule type" value="Genomic_DNA"/>
</dbReference>